<evidence type="ECO:0000313" key="3">
    <source>
        <dbReference type="EMBL" id="CAK9050017.1"/>
    </source>
</evidence>
<gene>
    <name evidence="3" type="ORF">SCF082_LOCUS27642</name>
</gene>
<organism evidence="3 4">
    <name type="scientific">Durusdinium trenchii</name>
    <dbReference type="NCBI Taxonomy" id="1381693"/>
    <lineage>
        <taxon>Eukaryota</taxon>
        <taxon>Sar</taxon>
        <taxon>Alveolata</taxon>
        <taxon>Dinophyceae</taxon>
        <taxon>Suessiales</taxon>
        <taxon>Symbiodiniaceae</taxon>
        <taxon>Durusdinium</taxon>
    </lineage>
</organism>
<feature type="chain" id="PRO_5047086056" evidence="2">
    <location>
        <begin position="28"/>
        <end position="580"/>
    </location>
</feature>
<dbReference type="EMBL" id="CAXAMM010021480">
    <property type="protein sequence ID" value="CAK9050017.1"/>
    <property type="molecule type" value="Genomic_DNA"/>
</dbReference>
<protein>
    <submittedName>
        <fullName evidence="3">Uncharacterized protein</fullName>
    </submittedName>
</protein>
<dbReference type="Proteomes" id="UP001642464">
    <property type="component" value="Unassembled WGS sequence"/>
</dbReference>
<feature type="region of interest" description="Disordered" evidence="1">
    <location>
        <begin position="181"/>
        <end position="214"/>
    </location>
</feature>
<accession>A0ABP0MGW1</accession>
<evidence type="ECO:0000256" key="1">
    <source>
        <dbReference type="SAM" id="MobiDB-lite"/>
    </source>
</evidence>
<proteinExistence type="predicted"/>
<comment type="caution">
    <text evidence="3">The sequence shown here is derived from an EMBL/GenBank/DDBJ whole genome shotgun (WGS) entry which is preliminary data.</text>
</comment>
<evidence type="ECO:0000256" key="2">
    <source>
        <dbReference type="SAM" id="SignalP"/>
    </source>
</evidence>
<reference evidence="3 4" key="1">
    <citation type="submission" date="2024-02" db="EMBL/GenBank/DDBJ databases">
        <authorList>
            <person name="Chen Y."/>
            <person name="Shah S."/>
            <person name="Dougan E. K."/>
            <person name="Thang M."/>
            <person name="Chan C."/>
        </authorList>
    </citation>
    <scope>NUCLEOTIDE SEQUENCE [LARGE SCALE GENOMIC DNA]</scope>
</reference>
<feature type="compositionally biased region" description="Polar residues" evidence="1">
    <location>
        <begin position="194"/>
        <end position="211"/>
    </location>
</feature>
<feature type="signal peptide" evidence="2">
    <location>
        <begin position="1"/>
        <end position="27"/>
    </location>
</feature>
<keyword evidence="2" id="KW-0732">Signal</keyword>
<keyword evidence="4" id="KW-1185">Reference proteome</keyword>
<sequence length="580" mass="62199">MPLALWLGPATHVAFLTLRSAAQSTHAEQFEALGNEVRLGNWTQQSPYDNYTHGRVKARRAMAATLDAITGTVDETAVLVRGVGDTTAATLGATLRLTGGLTRGLGQAVQTFGETQVVKSGPLAAPSRVFAGVYRIAGAVLTGAGNATIGLGGTVEGITSEAAKVAEDSVKVLSEPTRSLGMALRGQSRKPLPNSATAEATPNQPSASSYLVTRPRQRRVVEQVARRLLRDAFGSPSERTVALAPPLTLALSVAWMLGRASRRPGVGTPGPIASYADHLHLESLIPENGEQQRRARIVEQGLGVSYSGSSGEESVRWLNMVLSAVWTPLQKTISGLGEELATLATFTLTATEQDALSIAFENVTFGLNPPVFDAVRMPRETAARALSKALQEARDRRPGGSLEPQVVMLEADFLWVADRFFEVIVKASARSSVRMNLFPQLRVRLRDLVFGPVPIAVAMEAAPQGYPYVGLVALTFLTEPAVDFSITPDSILGGAVSALPLLREALSAGLVSSLPNLGDDDYQVLVYDLGEYLAPGLFPVPSLVDTSTADSSSRSQRPSFRWPFRLRFWQRRTSKTEFQK</sequence>
<evidence type="ECO:0000313" key="4">
    <source>
        <dbReference type="Proteomes" id="UP001642464"/>
    </source>
</evidence>
<name>A0ABP0MGW1_9DINO</name>